<dbReference type="EMBL" id="LR797149">
    <property type="protein sequence ID" value="CAB4190572.1"/>
    <property type="molecule type" value="Genomic_DNA"/>
</dbReference>
<reference evidence="2" key="1">
    <citation type="submission" date="2020-05" db="EMBL/GenBank/DDBJ databases">
        <authorList>
            <person name="Chiriac C."/>
            <person name="Salcher M."/>
            <person name="Ghai R."/>
            <person name="Kavagutti S V."/>
        </authorList>
    </citation>
    <scope>NUCLEOTIDE SEQUENCE</scope>
</reference>
<organism evidence="2">
    <name type="scientific">uncultured Caudovirales phage</name>
    <dbReference type="NCBI Taxonomy" id="2100421"/>
    <lineage>
        <taxon>Viruses</taxon>
        <taxon>Duplodnaviria</taxon>
        <taxon>Heunggongvirae</taxon>
        <taxon>Uroviricota</taxon>
        <taxon>Caudoviricetes</taxon>
        <taxon>Peduoviridae</taxon>
        <taxon>Maltschvirus</taxon>
        <taxon>Maltschvirus maltsch</taxon>
    </lineage>
</organism>
<name>A0A6J5RG85_9CAUD</name>
<evidence type="ECO:0000313" key="2">
    <source>
        <dbReference type="EMBL" id="CAB4196303.1"/>
    </source>
</evidence>
<dbReference type="EMBL" id="LR797352">
    <property type="protein sequence ID" value="CAB4205217.1"/>
    <property type="molecule type" value="Genomic_DNA"/>
</dbReference>
<proteinExistence type="predicted"/>
<dbReference type="EMBL" id="LR797238">
    <property type="protein sequence ID" value="CAB4196303.1"/>
    <property type="molecule type" value="Genomic_DNA"/>
</dbReference>
<protein>
    <submittedName>
        <fullName evidence="2">Uncharacterized protein</fullName>
    </submittedName>
</protein>
<gene>
    <name evidence="1" type="ORF">UFOVP1195_75</name>
    <name evidence="2" type="ORF">UFOVP1288_75</name>
    <name evidence="3" type="ORF">UFOVP1409_75</name>
</gene>
<sequence length="104" mass="10988">MRRVIISKTGTGSSATASMDQYISPFNVGMGAVTSGTINYTVQHTYDNIFDSAVTPVWFDHATMASKTGNFDGSYAYPVAGIKVLVNSGTGTVTLTLLQAGDNR</sequence>
<evidence type="ECO:0000313" key="3">
    <source>
        <dbReference type="EMBL" id="CAB4205217.1"/>
    </source>
</evidence>
<accession>A0A6J5RG85</accession>
<evidence type="ECO:0000313" key="1">
    <source>
        <dbReference type="EMBL" id="CAB4190572.1"/>
    </source>
</evidence>